<gene>
    <name evidence="1" type="ORF">RHMOL_Rhmol04G0255400</name>
</gene>
<organism evidence="1 2">
    <name type="scientific">Rhododendron molle</name>
    <name type="common">Chinese azalea</name>
    <name type="synonym">Azalea mollis</name>
    <dbReference type="NCBI Taxonomy" id="49168"/>
    <lineage>
        <taxon>Eukaryota</taxon>
        <taxon>Viridiplantae</taxon>
        <taxon>Streptophyta</taxon>
        <taxon>Embryophyta</taxon>
        <taxon>Tracheophyta</taxon>
        <taxon>Spermatophyta</taxon>
        <taxon>Magnoliopsida</taxon>
        <taxon>eudicotyledons</taxon>
        <taxon>Gunneridae</taxon>
        <taxon>Pentapetalae</taxon>
        <taxon>asterids</taxon>
        <taxon>Ericales</taxon>
        <taxon>Ericaceae</taxon>
        <taxon>Ericoideae</taxon>
        <taxon>Rhodoreae</taxon>
        <taxon>Rhododendron</taxon>
    </lineage>
</organism>
<dbReference type="EMBL" id="CM046391">
    <property type="protein sequence ID" value="KAI8560440.1"/>
    <property type="molecule type" value="Genomic_DNA"/>
</dbReference>
<dbReference type="Proteomes" id="UP001062846">
    <property type="component" value="Chromosome 4"/>
</dbReference>
<protein>
    <submittedName>
        <fullName evidence="1">Uncharacterized protein</fullName>
    </submittedName>
</protein>
<evidence type="ECO:0000313" key="2">
    <source>
        <dbReference type="Proteomes" id="UP001062846"/>
    </source>
</evidence>
<reference evidence="1" key="1">
    <citation type="submission" date="2022-02" db="EMBL/GenBank/DDBJ databases">
        <title>Plant Genome Project.</title>
        <authorList>
            <person name="Zhang R.-G."/>
        </authorList>
    </citation>
    <scope>NUCLEOTIDE SEQUENCE</scope>
    <source>
        <strain evidence="1">AT1</strain>
    </source>
</reference>
<keyword evidence="2" id="KW-1185">Reference proteome</keyword>
<sequence>MTAKDMLRTFVNAENVLNGNDVVFNNKLWRPDAACTAAICEAVYFLKSNQRIPRIGDSGHATIVGEQVEWRKPMTGWVKINFDGGLDNLRKSSGLGIVIRDSRGHFRAARVFTTGI</sequence>
<comment type="caution">
    <text evidence="1">The sequence shown here is derived from an EMBL/GenBank/DDBJ whole genome shotgun (WGS) entry which is preliminary data.</text>
</comment>
<evidence type="ECO:0000313" key="1">
    <source>
        <dbReference type="EMBL" id="KAI8560440.1"/>
    </source>
</evidence>
<name>A0ACC0P4K7_RHOML</name>
<accession>A0ACC0P4K7</accession>
<proteinExistence type="predicted"/>